<name>A0A183BQ27_GLOPA</name>
<reference evidence="4" key="1">
    <citation type="submission" date="2013-12" db="EMBL/GenBank/DDBJ databases">
        <authorList>
            <person name="Aslett M."/>
        </authorList>
    </citation>
    <scope>NUCLEOTIDE SEQUENCE [LARGE SCALE GENOMIC DNA]</scope>
    <source>
        <strain evidence="4">Lindley</strain>
    </source>
</reference>
<feature type="domain" description="ZP" evidence="3">
    <location>
        <begin position="148"/>
        <end position="340"/>
    </location>
</feature>
<dbReference type="InterPro" id="IPR051962">
    <property type="entry name" value="Cuticlin"/>
</dbReference>
<feature type="compositionally biased region" description="Low complexity" evidence="2">
    <location>
        <begin position="57"/>
        <end position="96"/>
    </location>
</feature>
<evidence type="ECO:0000256" key="2">
    <source>
        <dbReference type="SAM" id="MobiDB-lite"/>
    </source>
</evidence>
<accession>A0A183BQ27</accession>
<keyword evidence="1" id="KW-0732">Signal</keyword>
<dbReference type="InterPro" id="IPR001507">
    <property type="entry name" value="ZP_dom"/>
</dbReference>
<dbReference type="Proteomes" id="UP000050741">
    <property type="component" value="Unassembled WGS sequence"/>
</dbReference>
<dbReference type="Pfam" id="PF25301">
    <property type="entry name" value="CUT_C"/>
    <property type="match status" value="1"/>
</dbReference>
<proteinExistence type="predicted"/>
<reference evidence="5" key="3">
    <citation type="submission" date="2016-06" db="UniProtKB">
        <authorList>
            <consortium name="WormBaseParasite"/>
        </authorList>
    </citation>
    <scope>IDENTIFICATION</scope>
</reference>
<dbReference type="WBParaSite" id="GPLIN_000271300">
    <property type="protein sequence ID" value="GPLIN_000271300"/>
    <property type="gene ID" value="GPLIN_000271300"/>
</dbReference>
<evidence type="ECO:0000256" key="1">
    <source>
        <dbReference type="ARBA" id="ARBA00022729"/>
    </source>
</evidence>
<evidence type="ECO:0000313" key="4">
    <source>
        <dbReference type="Proteomes" id="UP000050741"/>
    </source>
</evidence>
<dbReference type="PANTHER" id="PTHR22907:SF40">
    <property type="entry name" value="TRANSMEMBRANE PROTEIN-RELATED"/>
    <property type="match status" value="1"/>
</dbReference>
<evidence type="ECO:0000259" key="3">
    <source>
        <dbReference type="PROSITE" id="PS51034"/>
    </source>
</evidence>
<keyword evidence="4" id="KW-1185">Reference proteome</keyword>
<dbReference type="AlphaFoldDB" id="A0A183BQ27"/>
<dbReference type="PROSITE" id="PS51034">
    <property type="entry name" value="ZP_2"/>
    <property type="match status" value="1"/>
</dbReference>
<organism evidence="4 5">
    <name type="scientific">Globodera pallida</name>
    <name type="common">Potato cyst nematode worm</name>
    <name type="synonym">Heterodera pallida</name>
    <dbReference type="NCBI Taxonomy" id="36090"/>
    <lineage>
        <taxon>Eukaryota</taxon>
        <taxon>Metazoa</taxon>
        <taxon>Ecdysozoa</taxon>
        <taxon>Nematoda</taxon>
        <taxon>Chromadorea</taxon>
        <taxon>Rhabditida</taxon>
        <taxon>Tylenchina</taxon>
        <taxon>Tylenchomorpha</taxon>
        <taxon>Tylenchoidea</taxon>
        <taxon>Heteroderidae</taxon>
        <taxon>Heteroderinae</taxon>
        <taxon>Globodera</taxon>
    </lineage>
</organism>
<protein>
    <submittedName>
        <fullName evidence="5">ZP domain-containing protein</fullName>
    </submittedName>
</protein>
<sequence length="340" mass="36852">MQIVRTEVATMLSLRETPSGTTPTEKHLEETPSGTTPTETPEETPSGTPTEKHLEETPSGTTPTETHPEETPSGETVHSNTEEVTTQQPTVEVSESSTEEEIILFGSTGWGEFVPQMTTPWYEADEGMPKGSEGGEKTSFDGGVLEVRCVAPAGIRAILTPSTEFESANRSLISLFAKGFHEQRDCYAELDGRENIPLEIGEGQCGLSRVESTTPPGSNLSVVLIFASRRTLRLSPVEHSFLLQCFLPASPPPAVLNADLDTNAPPQPISHTISLEMTPPKCSYSLRRDSPNGPVVEKAHIGQTIYHRWECQGGKESNAAFGPIPCVPWQSQKVVVEDLS</sequence>
<dbReference type="InterPro" id="IPR057475">
    <property type="entry name" value="CUT_C"/>
</dbReference>
<evidence type="ECO:0000313" key="5">
    <source>
        <dbReference type="WBParaSite" id="GPLIN_000271300"/>
    </source>
</evidence>
<reference evidence="4" key="2">
    <citation type="submission" date="2014-05" db="EMBL/GenBank/DDBJ databases">
        <title>The genome and life-stage specific transcriptomes of Globodera pallida elucidate key aspects of plant parasitism by a cyst nematode.</title>
        <authorList>
            <person name="Cotton J.A."/>
            <person name="Lilley C.J."/>
            <person name="Jones L.M."/>
            <person name="Kikuchi T."/>
            <person name="Reid A.J."/>
            <person name="Thorpe P."/>
            <person name="Tsai I.J."/>
            <person name="Beasley H."/>
            <person name="Blok V."/>
            <person name="Cock P.J.A."/>
            <person name="Van den Akker S.E."/>
            <person name="Holroyd N."/>
            <person name="Hunt M."/>
            <person name="Mantelin S."/>
            <person name="Naghra H."/>
            <person name="Pain A."/>
            <person name="Palomares-Rius J.E."/>
            <person name="Zarowiecki M."/>
            <person name="Berriman M."/>
            <person name="Jones J.T."/>
            <person name="Urwin P.E."/>
        </authorList>
    </citation>
    <scope>NUCLEOTIDE SEQUENCE [LARGE SCALE GENOMIC DNA]</scope>
    <source>
        <strain evidence="4">Lindley</strain>
    </source>
</reference>
<dbReference type="PANTHER" id="PTHR22907">
    <property type="entry name" value="GH04558P"/>
    <property type="match status" value="1"/>
</dbReference>
<feature type="compositionally biased region" description="Low complexity" evidence="2">
    <location>
        <begin position="31"/>
        <end position="49"/>
    </location>
</feature>
<feature type="region of interest" description="Disordered" evidence="2">
    <location>
        <begin position="1"/>
        <end position="99"/>
    </location>
</feature>